<dbReference type="PANTHER" id="PTHR42709:SF6">
    <property type="entry name" value="UNDECAPRENYL PHOSPHATE TRANSPORTER A"/>
    <property type="match status" value="1"/>
</dbReference>
<evidence type="ECO:0000256" key="5">
    <source>
        <dbReference type="ARBA" id="ARBA00023136"/>
    </source>
</evidence>
<accession>A0A074TZQ5</accession>
<evidence type="ECO:0000259" key="7">
    <source>
        <dbReference type="Pfam" id="PF09335"/>
    </source>
</evidence>
<keyword evidence="9" id="KW-1185">Reference proteome</keyword>
<dbReference type="GO" id="GO:0005886">
    <property type="term" value="C:plasma membrane"/>
    <property type="evidence" value="ECO:0007669"/>
    <property type="project" value="UniProtKB-SubCell"/>
</dbReference>
<sequence>MFSWITGVIAAFGYLGIAGLMLLENVFPPIPSELIMPLAGYMAAQGKFALVWLIVAGTLGSVLGAILWYWVGLRIGIERLSDLSRRHGRWIGVTPHDIEKSRAWFARHGWVAVFFGRMVPGARTLISVPAGMARMSFVPFLLYTTAGSALWTAFLTVAGYLLHQKYDQVADWVNPVSTAVFVFLIAIYLWRVARWTPDPEDSV</sequence>
<name>A0A074TZQ5_9RHOB</name>
<organism evidence="8 9">
    <name type="scientific">Thioclava dalianensis</name>
    <dbReference type="NCBI Taxonomy" id="1185766"/>
    <lineage>
        <taxon>Bacteria</taxon>
        <taxon>Pseudomonadati</taxon>
        <taxon>Pseudomonadota</taxon>
        <taxon>Alphaproteobacteria</taxon>
        <taxon>Rhodobacterales</taxon>
        <taxon>Paracoccaceae</taxon>
        <taxon>Thioclava</taxon>
    </lineage>
</organism>
<comment type="subcellular location">
    <subcellularLocation>
        <location evidence="1">Cell membrane</location>
        <topology evidence="1">Multi-pass membrane protein</topology>
    </subcellularLocation>
</comment>
<evidence type="ECO:0000256" key="2">
    <source>
        <dbReference type="ARBA" id="ARBA00022475"/>
    </source>
</evidence>
<evidence type="ECO:0000256" key="6">
    <source>
        <dbReference type="SAM" id="Phobius"/>
    </source>
</evidence>
<keyword evidence="5 6" id="KW-0472">Membrane</keyword>
<dbReference type="InterPro" id="IPR032816">
    <property type="entry name" value="VTT_dom"/>
</dbReference>
<dbReference type="STRING" id="1185766.SAMN05216224_1011108"/>
<feature type="transmembrane region" description="Helical" evidence="6">
    <location>
        <begin position="6"/>
        <end position="27"/>
    </location>
</feature>
<feature type="transmembrane region" description="Helical" evidence="6">
    <location>
        <begin position="169"/>
        <end position="190"/>
    </location>
</feature>
<dbReference type="InterPro" id="IPR051311">
    <property type="entry name" value="DedA_domain"/>
</dbReference>
<dbReference type="Pfam" id="PF09335">
    <property type="entry name" value="VTT_dom"/>
    <property type="match status" value="1"/>
</dbReference>
<keyword evidence="4 6" id="KW-1133">Transmembrane helix</keyword>
<reference evidence="8 9" key="1">
    <citation type="submission" date="2014-03" db="EMBL/GenBank/DDBJ databases">
        <title>The draft genome sequence of Thioclava dalianensis DLFJ1-1.</title>
        <authorList>
            <person name="Lai Q."/>
            <person name="Shao Z."/>
        </authorList>
    </citation>
    <scope>NUCLEOTIDE SEQUENCE [LARGE SCALE GENOMIC DNA]</scope>
    <source>
        <strain evidence="8 9">DLFJ1-1</strain>
    </source>
</reference>
<evidence type="ECO:0000256" key="3">
    <source>
        <dbReference type="ARBA" id="ARBA00022692"/>
    </source>
</evidence>
<feature type="transmembrane region" description="Helical" evidence="6">
    <location>
        <begin position="48"/>
        <end position="71"/>
    </location>
</feature>
<dbReference type="eggNOG" id="COG0586">
    <property type="taxonomic scope" value="Bacteria"/>
</dbReference>
<dbReference type="AlphaFoldDB" id="A0A074TZQ5"/>
<proteinExistence type="predicted"/>
<dbReference type="Proteomes" id="UP000027725">
    <property type="component" value="Unassembled WGS sequence"/>
</dbReference>
<evidence type="ECO:0000256" key="1">
    <source>
        <dbReference type="ARBA" id="ARBA00004651"/>
    </source>
</evidence>
<dbReference type="RefSeq" id="WP_038069965.1">
    <property type="nucleotide sequence ID" value="NZ_FOVB01000001.1"/>
</dbReference>
<feature type="domain" description="VTT" evidence="7">
    <location>
        <begin position="30"/>
        <end position="160"/>
    </location>
</feature>
<evidence type="ECO:0000313" key="9">
    <source>
        <dbReference type="Proteomes" id="UP000027725"/>
    </source>
</evidence>
<feature type="transmembrane region" description="Helical" evidence="6">
    <location>
        <begin position="140"/>
        <end position="162"/>
    </location>
</feature>
<evidence type="ECO:0000256" key="4">
    <source>
        <dbReference type="ARBA" id="ARBA00022989"/>
    </source>
</evidence>
<protein>
    <submittedName>
        <fullName evidence="8">Alkaline phosphatase</fullName>
    </submittedName>
</protein>
<dbReference type="PANTHER" id="PTHR42709">
    <property type="entry name" value="ALKALINE PHOSPHATASE LIKE PROTEIN"/>
    <property type="match status" value="1"/>
</dbReference>
<keyword evidence="3 6" id="KW-0812">Transmembrane</keyword>
<keyword evidence="2" id="KW-1003">Cell membrane</keyword>
<dbReference type="EMBL" id="JHEH01000061">
    <property type="protein sequence ID" value="KEP67907.1"/>
    <property type="molecule type" value="Genomic_DNA"/>
</dbReference>
<dbReference type="OrthoDB" id="9813426at2"/>
<evidence type="ECO:0000313" key="8">
    <source>
        <dbReference type="EMBL" id="KEP67907.1"/>
    </source>
</evidence>
<gene>
    <name evidence="8" type="ORF">DL1_18265</name>
</gene>
<comment type="caution">
    <text evidence="8">The sequence shown here is derived from an EMBL/GenBank/DDBJ whole genome shotgun (WGS) entry which is preliminary data.</text>
</comment>